<comment type="caution">
    <text evidence="3">Lacks conserved residue(s) required for the propagation of feature annotation.</text>
</comment>
<feature type="active site" evidence="2">
    <location>
        <position position="265"/>
    </location>
</feature>
<dbReference type="PROSITE" id="PS50203">
    <property type="entry name" value="CALPAIN_CAT"/>
    <property type="match status" value="1"/>
</dbReference>
<dbReference type="PANTHER" id="PTHR10183:SF382">
    <property type="entry name" value="CALPAIN-15"/>
    <property type="match status" value="1"/>
</dbReference>
<dbReference type="FunCoup" id="G0NNN4">
    <property type="interactions" value="4"/>
</dbReference>
<dbReference type="SMART" id="SM00230">
    <property type="entry name" value="CysPc"/>
    <property type="match status" value="1"/>
</dbReference>
<dbReference type="GO" id="GO:0005737">
    <property type="term" value="C:cytoplasm"/>
    <property type="evidence" value="ECO:0007669"/>
    <property type="project" value="TreeGrafter"/>
</dbReference>
<dbReference type="STRING" id="135651.G0NNN4"/>
<proteinExistence type="inferred from homology"/>
<dbReference type="OMA" id="SNERIFW"/>
<dbReference type="EMBL" id="GL379915">
    <property type="protein sequence ID" value="EGT34638.1"/>
    <property type="molecule type" value="Genomic_DNA"/>
</dbReference>
<evidence type="ECO:0000256" key="2">
    <source>
        <dbReference type="PIRSR" id="PIRSR622684-1"/>
    </source>
</evidence>
<evidence type="ECO:0000259" key="4">
    <source>
        <dbReference type="PROSITE" id="PS50203"/>
    </source>
</evidence>
<dbReference type="InterPro" id="IPR038765">
    <property type="entry name" value="Papain-like_cys_pep_sf"/>
</dbReference>
<dbReference type="PANTHER" id="PTHR10183">
    <property type="entry name" value="CALPAIN"/>
    <property type="match status" value="1"/>
</dbReference>
<feature type="active site" evidence="2">
    <location>
        <position position="107"/>
    </location>
</feature>
<sequence length="447" mass="51904">MPITVEFAPKKEEILKKGDEECKELAEKLREAGKVYIDSDFPPNVTSIGVLKNYDTGEFQVPKSDEPWLQPKEFIKPHYLREDCVDEWKVWDNPQPFHVKQGDLGDCGLIAALMAVAQKKGLIEQIIPKRGYTMDCGIVQVRLLVNGEWKVIKTDFHIPQVDGWEIFSKMTKRQCWVAFIEKAFAKVKGSYGQLDSLCPTEAFKCLTGHPSKRNCINSKTNSDALWEDLIKHNSSGSFLAAATPRIEEGSEEKKKYEEVDLDTNHAYAILGFKEHKGHRLLRLGHGNWNRFKGKWSHLHAYDNEFLKDLCSLDREISNERIFWMEIEDFRRLFLCYFVCGHREWFTAVRFKEIVRRKKGDDMQCKIRSGKEDELCECLSFCTNYWHPVPPKSRSIVGVVASDEDEPITVSVDVQYSINYLYFKWINRLAAWIVRDEILNFTPLESEN</sequence>
<keyword evidence="6" id="KW-1185">Reference proteome</keyword>
<protein>
    <recommendedName>
        <fullName evidence="4">Calpain catalytic domain-containing protein</fullName>
    </recommendedName>
</protein>
<dbReference type="InterPro" id="IPR022684">
    <property type="entry name" value="Calpain_cysteine_protease"/>
</dbReference>
<dbReference type="eggNOG" id="KOG0045">
    <property type="taxonomic scope" value="Eukaryota"/>
</dbReference>
<accession>G0NNN4</accession>
<dbReference type="OrthoDB" id="5781632at2759"/>
<evidence type="ECO:0000313" key="5">
    <source>
        <dbReference type="EMBL" id="EGT34638.1"/>
    </source>
</evidence>
<dbReference type="Proteomes" id="UP000008068">
    <property type="component" value="Unassembled WGS sequence"/>
</dbReference>
<dbReference type="Gene3D" id="3.90.70.10">
    <property type="entry name" value="Cysteine proteinases"/>
    <property type="match status" value="1"/>
</dbReference>
<evidence type="ECO:0000256" key="3">
    <source>
        <dbReference type="PROSITE-ProRule" id="PRU00239"/>
    </source>
</evidence>
<dbReference type="GO" id="GO:0004198">
    <property type="term" value="F:calcium-dependent cysteine-type endopeptidase activity"/>
    <property type="evidence" value="ECO:0007669"/>
    <property type="project" value="InterPro"/>
</dbReference>
<dbReference type="MEROPS" id="C02.A09"/>
<dbReference type="AlphaFoldDB" id="G0NNN4"/>
<evidence type="ECO:0000313" key="6">
    <source>
        <dbReference type="Proteomes" id="UP000008068"/>
    </source>
</evidence>
<gene>
    <name evidence="5" type="ORF">CAEBREN_16962</name>
</gene>
<dbReference type="PRINTS" id="PR00704">
    <property type="entry name" value="CALPAIN"/>
</dbReference>
<comment type="similarity">
    <text evidence="1">Belongs to the peptidase C2 family.</text>
</comment>
<dbReference type="GO" id="GO:0006508">
    <property type="term" value="P:proteolysis"/>
    <property type="evidence" value="ECO:0007669"/>
    <property type="project" value="InterPro"/>
</dbReference>
<dbReference type="HOGENOM" id="CLU_003001_2_0_1"/>
<dbReference type="InterPro" id="IPR001300">
    <property type="entry name" value="Peptidase_C2_calpain_cat"/>
</dbReference>
<feature type="domain" description="Calpain catalytic" evidence="4">
    <location>
        <begin position="35"/>
        <end position="342"/>
    </location>
</feature>
<dbReference type="SUPFAM" id="SSF54001">
    <property type="entry name" value="Cysteine proteinases"/>
    <property type="match status" value="1"/>
</dbReference>
<evidence type="ECO:0000256" key="1">
    <source>
        <dbReference type="ARBA" id="ARBA00007623"/>
    </source>
</evidence>
<dbReference type="InParanoid" id="G0NNN4"/>
<organism evidence="6">
    <name type="scientific">Caenorhabditis brenneri</name>
    <name type="common">Nematode worm</name>
    <dbReference type="NCBI Taxonomy" id="135651"/>
    <lineage>
        <taxon>Eukaryota</taxon>
        <taxon>Metazoa</taxon>
        <taxon>Ecdysozoa</taxon>
        <taxon>Nematoda</taxon>
        <taxon>Chromadorea</taxon>
        <taxon>Rhabditida</taxon>
        <taxon>Rhabditina</taxon>
        <taxon>Rhabditomorpha</taxon>
        <taxon>Rhabditoidea</taxon>
        <taxon>Rhabditidae</taxon>
        <taxon>Peloderinae</taxon>
        <taxon>Caenorhabditis</taxon>
    </lineage>
</organism>
<reference evidence="6" key="1">
    <citation type="submission" date="2011-07" db="EMBL/GenBank/DDBJ databases">
        <authorList>
            <consortium name="Caenorhabditis brenneri Sequencing and Analysis Consortium"/>
            <person name="Wilson R.K."/>
        </authorList>
    </citation>
    <scope>NUCLEOTIDE SEQUENCE [LARGE SCALE GENOMIC DNA]</scope>
    <source>
        <strain evidence="6">PB2801</strain>
    </source>
</reference>
<dbReference type="Pfam" id="PF00648">
    <property type="entry name" value="Peptidase_C2"/>
    <property type="match status" value="1"/>
</dbReference>
<name>G0NNN4_CAEBE</name>